<evidence type="ECO:0000256" key="1">
    <source>
        <dbReference type="SAM" id="MobiDB-lite"/>
    </source>
</evidence>
<dbReference type="AlphaFoldDB" id="A0AAN9A904"/>
<dbReference type="EMBL" id="JAXCGZ010001039">
    <property type="protein sequence ID" value="KAK7085401.1"/>
    <property type="molecule type" value="Genomic_DNA"/>
</dbReference>
<reference evidence="3 4" key="1">
    <citation type="submission" date="2023-11" db="EMBL/GenBank/DDBJ databases">
        <title>Halocaridina rubra genome assembly.</title>
        <authorList>
            <person name="Smith C."/>
        </authorList>
    </citation>
    <scope>NUCLEOTIDE SEQUENCE [LARGE SCALE GENOMIC DNA]</scope>
    <source>
        <strain evidence="3">EP-1</strain>
        <tissue evidence="3">Whole</tissue>
    </source>
</reference>
<keyword evidence="2" id="KW-1133">Transmembrane helix</keyword>
<feature type="compositionally biased region" description="Basic and acidic residues" evidence="1">
    <location>
        <begin position="280"/>
        <end position="332"/>
    </location>
</feature>
<gene>
    <name evidence="3" type="ORF">SK128_021665</name>
</gene>
<name>A0AAN9A904_HALRR</name>
<feature type="compositionally biased region" description="Polar residues" evidence="1">
    <location>
        <begin position="341"/>
        <end position="364"/>
    </location>
</feature>
<comment type="caution">
    <text evidence="3">The sequence shown here is derived from an EMBL/GenBank/DDBJ whole genome shotgun (WGS) entry which is preliminary data.</text>
</comment>
<keyword evidence="4" id="KW-1185">Reference proteome</keyword>
<accession>A0AAN9A904</accession>
<feature type="compositionally biased region" description="Low complexity" evidence="1">
    <location>
        <begin position="107"/>
        <end position="117"/>
    </location>
</feature>
<feature type="compositionally biased region" description="Basic and acidic residues" evidence="1">
    <location>
        <begin position="450"/>
        <end position="478"/>
    </location>
</feature>
<keyword evidence="2" id="KW-0472">Membrane</keyword>
<keyword evidence="2" id="KW-0812">Transmembrane</keyword>
<evidence type="ECO:0000256" key="2">
    <source>
        <dbReference type="SAM" id="Phobius"/>
    </source>
</evidence>
<dbReference type="Proteomes" id="UP001381693">
    <property type="component" value="Unassembled WGS sequence"/>
</dbReference>
<feature type="compositionally biased region" description="Basic and acidic residues" evidence="1">
    <location>
        <begin position="369"/>
        <end position="383"/>
    </location>
</feature>
<feature type="region of interest" description="Disordered" evidence="1">
    <location>
        <begin position="104"/>
        <end position="152"/>
    </location>
</feature>
<feature type="transmembrane region" description="Helical" evidence="2">
    <location>
        <begin position="6"/>
        <end position="28"/>
    </location>
</feature>
<sequence>MPSLSTIIMFVGGVIAIVAIIVIFVITVRIKMRKQSHKCVRRAANAGHSHIPKKPSLEGIVAAATTSNIPPAHGSFSKRDSLHPKDALQLQGPFIHEAAITHHSPHASHSVHSSHVSQAKESIPLQPIIRQPSKSLQPIIKDNGRSEKSSQGRTVLFVEPPKAQSGILVNKNEMPRSAYDVYPTRRRPREHEGDTKYEPYVHRGSYSEVRSSYWADNGLGGYYEMELPPRRYRSLDDGEDCGGIMRGQYSPDTSMARDIDYYQPYTSSFITNPPYSARELPSRELPREYVRDPRRDISRDARGITRELSREHTRDSLRERDRDRDRDRDIDQGHIFAFPSRSLSSEYDHPQPTSIMKRSPSMSASVGRPYEKGMRRSEWDRGGTYRSLPRPGKTRDEAEEDVLRKYRSLDRRFDLPFSGSLLRPEPECEPCDDHHQQQSQRRYSGSPRLRFADEKHFHLYHDKEKKQSGVNDRDESFI</sequence>
<feature type="region of interest" description="Disordered" evidence="1">
    <location>
        <begin position="417"/>
        <end position="478"/>
    </location>
</feature>
<protein>
    <submittedName>
        <fullName evidence="3">Uncharacterized protein</fullName>
    </submittedName>
</protein>
<feature type="region of interest" description="Disordered" evidence="1">
    <location>
        <begin position="273"/>
        <end position="399"/>
    </location>
</feature>
<proteinExistence type="predicted"/>
<evidence type="ECO:0000313" key="3">
    <source>
        <dbReference type="EMBL" id="KAK7085401.1"/>
    </source>
</evidence>
<evidence type="ECO:0000313" key="4">
    <source>
        <dbReference type="Proteomes" id="UP001381693"/>
    </source>
</evidence>
<organism evidence="3 4">
    <name type="scientific">Halocaridina rubra</name>
    <name type="common">Hawaiian red shrimp</name>
    <dbReference type="NCBI Taxonomy" id="373956"/>
    <lineage>
        <taxon>Eukaryota</taxon>
        <taxon>Metazoa</taxon>
        <taxon>Ecdysozoa</taxon>
        <taxon>Arthropoda</taxon>
        <taxon>Crustacea</taxon>
        <taxon>Multicrustacea</taxon>
        <taxon>Malacostraca</taxon>
        <taxon>Eumalacostraca</taxon>
        <taxon>Eucarida</taxon>
        <taxon>Decapoda</taxon>
        <taxon>Pleocyemata</taxon>
        <taxon>Caridea</taxon>
        <taxon>Atyoidea</taxon>
        <taxon>Atyidae</taxon>
        <taxon>Halocaridina</taxon>
    </lineage>
</organism>